<evidence type="ECO:0000256" key="2">
    <source>
        <dbReference type="ARBA" id="ARBA00022475"/>
    </source>
</evidence>
<dbReference type="InterPro" id="IPR004869">
    <property type="entry name" value="MMPL_dom"/>
</dbReference>
<comment type="subcellular location">
    <subcellularLocation>
        <location evidence="1">Cell membrane</location>
        <topology evidence="1">Multi-pass membrane protein</topology>
    </subcellularLocation>
</comment>
<name>A0ABW2BUF9_9PSEU</name>
<feature type="transmembrane region" description="Helical" evidence="7">
    <location>
        <begin position="387"/>
        <end position="410"/>
    </location>
</feature>
<evidence type="ECO:0000256" key="3">
    <source>
        <dbReference type="ARBA" id="ARBA00022692"/>
    </source>
</evidence>
<evidence type="ECO:0000256" key="7">
    <source>
        <dbReference type="SAM" id="Phobius"/>
    </source>
</evidence>
<evidence type="ECO:0000259" key="8">
    <source>
        <dbReference type="Pfam" id="PF03176"/>
    </source>
</evidence>
<keyword evidence="3 7" id="KW-0812">Transmembrane</keyword>
<feature type="transmembrane region" description="Helical" evidence="7">
    <location>
        <begin position="431"/>
        <end position="452"/>
    </location>
</feature>
<reference evidence="10" key="1">
    <citation type="journal article" date="2019" name="Int. J. Syst. Evol. Microbiol.">
        <title>The Global Catalogue of Microorganisms (GCM) 10K type strain sequencing project: providing services to taxonomists for standard genome sequencing and annotation.</title>
        <authorList>
            <consortium name="The Broad Institute Genomics Platform"/>
            <consortium name="The Broad Institute Genome Sequencing Center for Infectious Disease"/>
            <person name="Wu L."/>
            <person name="Ma J."/>
        </authorList>
    </citation>
    <scope>NUCLEOTIDE SEQUENCE [LARGE SCALE GENOMIC DNA]</scope>
    <source>
        <strain evidence="10">KCTC 32255</strain>
    </source>
</reference>
<evidence type="ECO:0000256" key="6">
    <source>
        <dbReference type="SAM" id="MobiDB-lite"/>
    </source>
</evidence>
<evidence type="ECO:0000256" key="4">
    <source>
        <dbReference type="ARBA" id="ARBA00022989"/>
    </source>
</evidence>
<keyword evidence="2" id="KW-1003">Cell membrane</keyword>
<evidence type="ECO:0000313" key="10">
    <source>
        <dbReference type="Proteomes" id="UP001596337"/>
    </source>
</evidence>
<keyword evidence="10" id="KW-1185">Reference proteome</keyword>
<feature type="transmembrane region" description="Helical" evidence="7">
    <location>
        <begin position="333"/>
        <end position="353"/>
    </location>
</feature>
<feature type="region of interest" description="Disordered" evidence="6">
    <location>
        <begin position="759"/>
        <end position="778"/>
    </location>
</feature>
<feature type="transmembrane region" description="Helical" evidence="7">
    <location>
        <begin position="701"/>
        <end position="720"/>
    </location>
</feature>
<feature type="domain" description="Membrane transport protein MMPL" evidence="8">
    <location>
        <begin position="220"/>
        <end position="345"/>
    </location>
</feature>
<sequence length="778" mass="82332">MILRALRRLTKRRWSWRRPRPPGRRAGAVVLVVVLAGLVAGGLAQVRIDTGISSFLPSGDSAYEALEEKAASFGGDPVVVLLESAQPRELLLEKTKLMRLLRLEGELSQLPDVAAVYGPATVLNQTAGASQNLLARISGRRDALRNAAEHRAKQNGAGDAEAAAAGDAAVARFDRRYGALLARGLPAGLPTLRNPGFVETVLYTEDGQPKPQWRFVLPTDRTVAVLVRPRQGLDQAAAGRLSDAVRATVDKSALDPAKVTVTGVPVVTSALTERAQRELPVLGAIAAFAVGLVFFVAPWSRRRRARLRPVLVALIGTALTLAAFGWLQHPLSLGVVAFLPILLGIGSDFPFYLSQPGHRRRALVAALAAAAGFGSLALSPLPFVRELGLALAAGIVATVGIALGMRRLFGAVAPARTPYVDGRGDLLRARVWQRVVVLAVALGLAGAGWAALPQLDIESRPDELARGLPELEAARYAEDVLGSSGEVSILLRGKDVLQPEALRWTRQAEERLVRQHGDQLHPIVTTSGLLQFLGDKPTVEQIQAGVELMPSYLTSAVIRPDNNVALMSFGVELRELDQQRALLAEVRTTLPPPPKGYEVELVGLPVAAVQGLDAVSGGRSLINMVGIAAAGLVLVIGLRRRADAGRAVLTILLATGWVLALAWGVSGSLNPLTVAIGSLTTATGCEFAVMLAGAGRRRRHWLWRGVATAAVAGSVGYLILGLSGVAVLREFGLLLAASVVCSYLAAVAVLWALPPREASATDHSDQGRNGVKTMEVAR</sequence>
<protein>
    <submittedName>
        <fullName evidence="9">MMPL family transporter</fullName>
    </submittedName>
</protein>
<dbReference type="EMBL" id="JBHSXX010000001">
    <property type="protein sequence ID" value="MFC6866165.1"/>
    <property type="molecule type" value="Genomic_DNA"/>
</dbReference>
<organism evidence="9 10">
    <name type="scientific">Haloechinothrix salitolerans</name>
    <dbReference type="NCBI Taxonomy" id="926830"/>
    <lineage>
        <taxon>Bacteria</taxon>
        <taxon>Bacillati</taxon>
        <taxon>Actinomycetota</taxon>
        <taxon>Actinomycetes</taxon>
        <taxon>Pseudonocardiales</taxon>
        <taxon>Pseudonocardiaceae</taxon>
        <taxon>Haloechinothrix</taxon>
    </lineage>
</organism>
<feature type="transmembrane region" description="Helical" evidence="7">
    <location>
        <begin position="362"/>
        <end position="381"/>
    </location>
</feature>
<evidence type="ECO:0000256" key="1">
    <source>
        <dbReference type="ARBA" id="ARBA00004651"/>
    </source>
</evidence>
<feature type="transmembrane region" description="Helical" evidence="7">
    <location>
        <begin position="732"/>
        <end position="753"/>
    </location>
</feature>
<feature type="transmembrane region" description="Helical" evidence="7">
    <location>
        <begin position="672"/>
        <end position="694"/>
    </location>
</feature>
<keyword evidence="4 7" id="KW-1133">Transmembrane helix</keyword>
<gene>
    <name evidence="9" type="ORF">ACFQGD_03320</name>
</gene>
<comment type="caution">
    <text evidence="9">The sequence shown here is derived from an EMBL/GenBank/DDBJ whole genome shotgun (WGS) entry which is preliminary data.</text>
</comment>
<dbReference type="SUPFAM" id="SSF82866">
    <property type="entry name" value="Multidrug efflux transporter AcrB transmembrane domain"/>
    <property type="match status" value="2"/>
</dbReference>
<feature type="transmembrane region" description="Helical" evidence="7">
    <location>
        <begin position="279"/>
        <end position="297"/>
    </location>
</feature>
<feature type="transmembrane region" description="Helical" evidence="7">
    <location>
        <begin position="620"/>
        <end position="638"/>
    </location>
</feature>
<keyword evidence="5 7" id="KW-0472">Membrane</keyword>
<dbReference type="RefSeq" id="WP_345407227.1">
    <property type="nucleotide sequence ID" value="NZ_BAABLA010000123.1"/>
</dbReference>
<evidence type="ECO:0000313" key="9">
    <source>
        <dbReference type="EMBL" id="MFC6866165.1"/>
    </source>
</evidence>
<dbReference type="PANTHER" id="PTHR33406">
    <property type="entry name" value="MEMBRANE PROTEIN MJ1562-RELATED"/>
    <property type="match status" value="1"/>
</dbReference>
<dbReference type="InterPro" id="IPR050545">
    <property type="entry name" value="Mycobact_MmpL"/>
</dbReference>
<feature type="transmembrane region" description="Helical" evidence="7">
    <location>
        <begin position="647"/>
        <end position="666"/>
    </location>
</feature>
<dbReference type="Pfam" id="PF03176">
    <property type="entry name" value="MMPL"/>
    <property type="match status" value="1"/>
</dbReference>
<feature type="transmembrane region" description="Helical" evidence="7">
    <location>
        <begin position="309"/>
        <end position="327"/>
    </location>
</feature>
<accession>A0ABW2BUF9</accession>
<evidence type="ECO:0000256" key="5">
    <source>
        <dbReference type="ARBA" id="ARBA00023136"/>
    </source>
</evidence>
<dbReference type="Gene3D" id="1.20.1640.10">
    <property type="entry name" value="Multidrug efflux transporter AcrB transmembrane domain"/>
    <property type="match status" value="1"/>
</dbReference>
<dbReference type="Proteomes" id="UP001596337">
    <property type="component" value="Unassembled WGS sequence"/>
</dbReference>
<proteinExistence type="predicted"/>
<dbReference type="PANTHER" id="PTHR33406:SF13">
    <property type="entry name" value="MEMBRANE PROTEIN YDFJ"/>
    <property type="match status" value="1"/>
</dbReference>